<dbReference type="Pfam" id="PF00106">
    <property type="entry name" value="adh_short"/>
    <property type="match status" value="1"/>
</dbReference>
<accession>A0A1I4UU89</accession>
<keyword evidence="2" id="KW-0560">Oxidoreductase</keyword>
<proteinExistence type="inferred from homology"/>
<reference evidence="4 5" key="1">
    <citation type="submission" date="2017-12" db="EMBL/GenBank/DDBJ databases">
        <title>Anaerobic carbon monoxide metabolism by Pleomorphomonas carboxyditropha sp. nov., a new mesophilic hydrogenogenic carboxidotroph.</title>
        <authorList>
            <person name="Esquivel-Elizondo S."/>
            <person name="Krajmalnik-Brown R."/>
        </authorList>
    </citation>
    <scope>NUCLEOTIDE SEQUENCE [LARGE SCALE GENOMIC DNA]</scope>
    <source>
        <strain evidence="4 5">R5-392</strain>
    </source>
</reference>
<dbReference type="InterPro" id="IPR020904">
    <property type="entry name" value="Sc_DH/Rdtase_CS"/>
</dbReference>
<protein>
    <submittedName>
        <fullName evidence="4">Oxidoreductase</fullName>
    </submittedName>
</protein>
<evidence type="ECO:0000256" key="1">
    <source>
        <dbReference type="ARBA" id="ARBA00006484"/>
    </source>
</evidence>
<dbReference type="PANTHER" id="PTHR44196">
    <property type="entry name" value="DEHYDROGENASE/REDUCTASE SDR FAMILY MEMBER 7B"/>
    <property type="match status" value="1"/>
</dbReference>
<evidence type="ECO:0000259" key="3">
    <source>
        <dbReference type="SMART" id="SM00822"/>
    </source>
</evidence>
<dbReference type="PANTHER" id="PTHR44196:SF2">
    <property type="entry name" value="SHORT-CHAIN DEHYDROGENASE-RELATED"/>
    <property type="match status" value="1"/>
</dbReference>
<dbReference type="InterPro" id="IPR002347">
    <property type="entry name" value="SDR_fam"/>
</dbReference>
<feature type="domain" description="Ketoreductase" evidence="3">
    <location>
        <begin position="9"/>
        <end position="191"/>
    </location>
</feature>
<evidence type="ECO:0000313" key="5">
    <source>
        <dbReference type="Proteomes" id="UP000233491"/>
    </source>
</evidence>
<evidence type="ECO:0000256" key="2">
    <source>
        <dbReference type="ARBA" id="ARBA00023002"/>
    </source>
</evidence>
<comment type="caution">
    <text evidence="4">The sequence shown here is derived from an EMBL/GenBank/DDBJ whole genome shotgun (WGS) entry which is preliminary data.</text>
</comment>
<dbReference type="SUPFAM" id="SSF51735">
    <property type="entry name" value="NAD(P)-binding Rossmann-fold domains"/>
    <property type="match status" value="1"/>
</dbReference>
<dbReference type="RefSeq" id="WP_101288620.1">
    <property type="nucleotide sequence ID" value="NZ_FOUQ01000009.1"/>
</dbReference>
<gene>
    <name evidence="4" type="ORF">CXZ10_07955</name>
</gene>
<dbReference type="InterPro" id="IPR057326">
    <property type="entry name" value="KR_dom"/>
</dbReference>
<dbReference type="AlphaFoldDB" id="A0A1I4UU89"/>
<dbReference type="OrthoDB" id="9808814at2"/>
<dbReference type="PROSITE" id="PS00061">
    <property type="entry name" value="ADH_SHORT"/>
    <property type="match status" value="1"/>
</dbReference>
<evidence type="ECO:0000313" key="4">
    <source>
        <dbReference type="EMBL" id="PKR89820.1"/>
    </source>
</evidence>
<dbReference type="InterPro" id="IPR036291">
    <property type="entry name" value="NAD(P)-bd_dom_sf"/>
</dbReference>
<dbReference type="GO" id="GO:0016491">
    <property type="term" value="F:oxidoreductase activity"/>
    <property type="evidence" value="ECO:0007669"/>
    <property type="project" value="UniProtKB-KW"/>
</dbReference>
<dbReference type="SMART" id="SM00822">
    <property type="entry name" value="PKS_KR"/>
    <property type="match status" value="1"/>
</dbReference>
<dbReference type="EMBL" id="PJNW01000004">
    <property type="protein sequence ID" value="PKR89820.1"/>
    <property type="molecule type" value="Genomic_DNA"/>
</dbReference>
<name>A0A1I4UU89_9HYPH</name>
<sequence length="266" mass="28589">MGQTYPDRGIAVITGASTGIGLELTRCAAADGYDLVIAADEPAIHEAADLLGEHGVNIRAVEADLSTPEGIARLIDVIDADGRPVELLMANAGRGLGHAFLDQSFDDIRRVVDTNIMGTLDLVHRVGRQMREQRYGRILFTGSIAGYIPGAFQAVYNATKAFVDSFAYALREELSDTGVRVTVLMPGPTETEFFERADLMDTKMAQAEKDDAGYVARAGYRAMMNGEADIVTGWSNKLQTAMASFMSPESLARGHRKLAEPGSGLS</sequence>
<dbReference type="PRINTS" id="PR00081">
    <property type="entry name" value="GDHRDH"/>
</dbReference>
<organism evidence="4 5">
    <name type="scientific">Pleomorphomonas diazotrophica</name>
    <dbReference type="NCBI Taxonomy" id="1166257"/>
    <lineage>
        <taxon>Bacteria</taxon>
        <taxon>Pseudomonadati</taxon>
        <taxon>Pseudomonadota</taxon>
        <taxon>Alphaproteobacteria</taxon>
        <taxon>Hyphomicrobiales</taxon>
        <taxon>Pleomorphomonadaceae</taxon>
        <taxon>Pleomorphomonas</taxon>
    </lineage>
</organism>
<dbReference type="GO" id="GO:0016020">
    <property type="term" value="C:membrane"/>
    <property type="evidence" value="ECO:0007669"/>
    <property type="project" value="TreeGrafter"/>
</dbReference>
<keyword evidence="5" id="KW-1185">Reference proteome</keyword>
<dbReference type="Proteomes" id="UP000233491">
    <property type="component" value="Unassembled WGS sequence"/>
</dbReference>
<comment type="similarity">
    <text evidence="1">Belongs to the short-chain dehydrogenases/reductases (SDR) family.</text>
</comment>
<dbReference type="Gene3D" id="3.40.50.720">
    <property type="entry name" value="NAD(P)-binding Rossmann-like Domain"/>
    <property type="match status" value="1"/>
</dbReference>